<organism evidence="1 2">
    <name type="scientific">Rhizobium subbaraonis</name>
    <dbReference type="NCBI Taxonomy" id="908946"/>
    <lineage>
        <taxon>Bacteria</taxon>
        <taxon>Pseudomonadati</taxon>
        <taxon>Pseudomonadota</taxon>
        <taxon>Alphaproteobacteria</taxon>
        <taxon>Hyphomicrobiales</taxon>
        <taxon>Rhizobiaceae</taxon>
        <taxon>Rhizobium/Agrobacterium group</taxon>
        <taxon>Rhizobium</taxon>
    </lineage>
</organism>
<reference evidence="1 2" key="1">
    <citation type="submission" date="2017-08" db="EMBL/GenBank/DDBJ databases">
        <authorList>
            <person name="de Groot N.N."/>
        </authorList>
    </citation>
    <scope>NUCLEOTIDE SEQUENCE [LARGE SCALE GENOMIC DNA]</scope>
    <source>
        <strain evidence="1 2">JC85</strain>
    </source>
</reference>
<proteinExistence type="predicted"/>
<sequence>MTRTSQQSPTVINAKRTYLPPSCEATADEIVQQIIEHFPDSTRQVRKEAA</sequence>
<evidence type="ECO:0000313" key="2">
    <source>
        <dbReference type="Proteomes" id="UP000219167"/>
    </source>
</evidence>
<dbReference type="EMBL" id="OBQD01000017">
    <property type="protein sequence ID" value="SOC45740.1"/>
    <property type="molecule type" value="Genomic_DNA"/>
</dbReference>
<evidence type="ECO:0000313" key="1">
    <source>
        <dbReference type="EMBL" id="SOC45740.1"/>
    </source>
</evidence>
<accession>A0A285UVA4</accession>
<gene>
    <name evidence="1" type="ORF">SAMN05892877_117129</name>
</gene>
<name>A0A285UVA4_9HYPH</name>
<dbReference type="RefSeq" id="WP_176526860.1">
    <property type="nucleotide sequence ID" value="NZ_OBQD01000017.1"/>
</dbReference>
<protein>
    <submittedName>
        <fullName evidence="1">Uncharacterized protein</fullName>
    </submittedName>
</protein>
<dbReference type="AlphaFoldDB" id="A0A285UVA4"/>
<keyword evidence="2" id="KW-1185">Reference proteome</keyword>
<dbReference type="Proteomes" id="UP000219167">
    <property type="component" value="Unassembled WGS sequence"/>
</dbReference>